<protein>
    <submittedName>
        <fullName evidence="1">Uncharacterized protein</fullName>
    </submittedName>
</protein>
<dbReference type="Proteomes" id="UP000255070">
    <property type="component" value="Unassembled WGS sequence"/>
</dbReference>
<dbReference type="AlphaFoldDB" id="A0A8B4S528"/>
<reference evidence="1 2" key="1">
    <citation type="submission" date="2018-06" db="EMBL/GenBank/DDBJ databases">
        <authorList>
            <consortium name="Pathogen Informatics"/>
            <person name="Doyle S."/>
        </authorList>
    </citation>
    <scope>NUCLEOTIDE SEQUENCE [LARGE SCALE GENOMIC DNA]</scope>
    <source>
        <strain evidence="1 2">NCTC10698</strain>
    </source>
</reference>
<keyword evidence="2" id="KW-1185">Reference proteome</keyword>
<evidence type="ECO:0000313" key="1">
    <source>
        <dbReference type="EMBL" id="SUY77573.1"/>
    </source>
</evidence>
<comment type="caution">
    <text evidence="1">The sequence shown here is derived from an EMBL/GenBank/DDBJ whole genome shotgun (WGS) entry which is preliminary data.</text>
</comment>
<sequence length="180" mass="20761">MMFWRRRLMPVETGFVQRHFGTALDELLPGMRLHVRRLGDTRRALSLGGGRIYLPRSFFEQADPHRPLRLAHPVVAGVFAHELLHQWQRLQGRAVTWEAFGLHLRAACQRRDPYHYRACADPQQMLQCFLDASVEQQGQIWQDHVQALVQGQPLACMCLIAEHVHQAQAVQSRLGRVSKD</sequence>
<organism evidence="1 2">
    <name type="scientific">Comamonas testosteroni</name>
    <name type="common">Pseudomonas testosteroni</name>
    <dbReference type="NCBI Taxonomy" id="285"/>
    <lineage>
        <taxon>Bacteria</taxon>
        <taxon>Pseudomonadati</taxon>
        <taxon>Pseudomonadota</taxon>
        <taxon>Betaproteobacteria</taxon>
        <taxon>Burkholderiales</taxon>
        <taxon>Comamonadaceae</taxon>
        <taxon>Comamonas</taxon>
    </lineage>
</organism>
<gene>
    <name evidence="1" type="ORF">NCTC10698_02478</name>
</gene>
<name>A0A8B4S528_COMTE</name>
<proteinExistence type="predicted"/>
<evidence type="ECO:0000313" key="2">
    <source>
        <dbReference type="Proteomes" id="UP000255070"/>
    </source>
</evidence>
<accession>A0A8B4S528</accession>
<dbReference type="EMBL" id="UFXL01000001">
    <property type="protein sequence ID" value="SUY77573.1"/>
    <property type="molecule type" value="Genomic_DNA"/>
</dbReference>